<feature type="domain" description="Menaquinone biosynthesis protein MenD middle" evidence="8">
    <location>
        <begin position="228"/>
        <end position="410"/>
    </location>
</feature>
<dbReference type="PIRSF" id="PIRSF004983">
    <property type="entry name" value="MenD"/>
    <property type="match status" value="1"/>
</dbReference>
<evidence type="ECO:0000256" key="5">
    <source>
        <dbReference type="ARBA" id="ARBA00023211"/>
    </source>
</evidence>
<dbReference type="AlphaFoldDB" id="A0A1I7GDQ8"/>
<evidence type="ECO:0000313" key="9">
    <source>
        <dbReference type="EMBL" id="SFU46386.1"/>
    </source>
</evidence>
<name>A0A1I7GDQ8_9FLAO</name>
<comment type="catalytic activity">
    <reaction evidence="6">
        <text>isochorismate + 2-oxoglutarate + H(+) = 5-enolpyruvoyl-6-hydroxy-2-succinyl-cyclohex-3-ene-1-carboxylate + CO2</text>
        <dbReference type="Rhea" id="RHEA:25593"/>
        <dbReference type="ChEBI" id="CHEBI:15378"/>
        <dbReference type="ChEBI" id="CHEBI:16526"/>
        <dbReference type="ChEBI" id="CHEBI:16810"/>
        <dbReference type="ChEBI" id="CHEBI:29780"/>
        <dbReference type="ChEBI" id="CHEBI:58818"/>
        <dbReference type="EC" id="2.2.1.9"/>
    </reaction>
</comment>
<keyword evidence="5 6" id="KW-0464">Manganese</keyword>
<dbReference type="UniPathway" id="UPA01057">
    <property type="reaction ID" value="UER00164"/>
</dbReference>
<dbReference type="PANTHER" id="PTHR42916:SF1">
    <property type="entry name" value="PROTEIN PHYLLO, CHLOROPLASTIC"/>
    <property type="match status" value="1"/>
</dbReference>
<dbReference type="UniPathway" id="UPA00079"/>
<dbReference type="HAMAP" id="MF_01659">
    <property type="entry name" value="MenD"/>
    <property type="match status" value="1"/>
</dbReference>
<proteinExistence type="inferred from homology"/>
<dbReference type="EMBL" id="FPBK01000004">
    <property type="protein sequence ID" value="SFU46386.1"/>
    <property type="molecule type" value="Genomic_DNA"/>
</dbReference>
<keyword evidence="4 6" id="KW-0786">Thiamine pyrophosphate</keyword>
<dbReference type="STRING" id="1224947.SAMN05216480_104118"/>
<comment type="pathway">
    <text evidence="6">Quinol/quinone metabolism; menaquinone biosynthesis.</text>
</comment>
<organism evidence="9 10">
    <name type="scientific">Pustulibacterium marinum</name>
    <dbReference type="NCBI Taxonomy" id="1224947"/>
    <lineage>
        <taxon>Bacteria</taxon>
        <taxon>Pseudomonadati</taxon>
        <taxon>Bacteroidota</taxon>
        <taxon>Flavobacteriia</taxon>
        <taxon>Flavobacteriales</taxon>
        <taxon>Flavobacteriaceae</taxon>
        <taxon>Pustulibacterium</taxon>
    </lineage>
</organism>
<dbReference type="NCBIfam" id="TIGR00173">
    <property type="entry name" value="menD"/>
    <property type="match status" value="1"/>
</dbReference>
<comment type="pathway">
    <text evidence="6">Quinol/quinone metabolism; 1,4-dihydroxy-2-naphthoate biosynthesis; 1,4-dihydroxy-2-naphthoate from chorismate: step 2/7.</text>
</comment>
<keyword evidence="2 6" id="KW-0479">Metal-binding</keyword>
<comment type="similarity">
    <text evidence="6">Belongs to the TPP enzyme family. MenD subfamily.</text>
</comment>
<dbReference type="InterPro" id="IPR029061">
    <property type="entry name" value="THDP-binding"/>
</dbReference>
<reference evidence="9 10" key="1">
    <citation type="submission" date="2016-10" db="EMBL/GenBank/DDBJ databases">
        <authorList>
            <person name="de Groot N.N."/>
        </authorList>
    </citation>
    <scope>NUCLEOTIDE SEQUENCE [LARGE SCALE GENOMIC DNA]</scope>
    <source>
        <strain evidence="9 10">CGMCC 1.12333</strain>
    </source>
</reference>
<dbReference type="InterPro" id="IPR004433">
    <property type="entry name" value="MenaQ_synth_MenD"/>
</dbReference>
<dbReference type="RefSeq" id="WP_093024582.1">
    <property type="nucleotide sequence ID" value="NZ_FPBK01000004.1"/>
</dbReference>
<evidence type="ECO:0000256" key="6">
    <source>
        <dbReference type="HAMAP-Rule" id="MF_01659"/>
    </source>
</evidence>
<evidence type="ECO:0000256" key="4">
    <source>
        <dbReference type="ARBA" id="ARBA00023052"/>
    </source>
</evidence>
<dbReference type="EC" id="2.2.1.9" evidence="6"/>
<dbReference type="Pfam" id="PF02776">
    <property type="entry name" value="TPP_enzyme_N"/>
    <property type="match status" value="1"/>
</dbReference>
<protein>
    <recommendedName>
        <fullName evidence="6">2-succinyl-5-enolpyruvyl-6-hydroxy-3-cyclohexene-1-carboxylate synthase</fullName>
        <shortName evidence="6">SEPHCHC synthase</shortName>
        <ecNumber evidence="6">2.2.1.9</ecNumber>
    </recommendedName>
    <alternativeName>
        <fullName evidence="6">Menaquinone biosynthesis protein MenD</fullName>
    </alternativeName>
</protein>
<dbReference type="CDD" id="cd02009">
    <property type="entry name" value="TPP_SHCHC_synthase"/>
    <property type="match status" value="1"/>
</dbReference>
<keyword evidence="3 6" id="KW-0460">Magnesium</keyword>
<evidence type="ECO:0000313" key="10">
    <source>
        <dbReference type="Proteomes" id="UP000199138"/>
    </source>
</evidence>
<sequence length="597" mass="67783">MIYPAIPLAQTILQLLKAHQLKNIVISPGSRNAPLTIGFSHDDFFNCYSIVDERSAAFFALGMAQQNQTPTVLVCSSGSALLNYYPAISEAFYSDIPLIVLTADRPPHKIDIGDGQTIRQENVFANHILYSANLKLDIPFELNISGDGKHQSLPIINSSEVNQNFNEQEIAKAIHTAILEKGPVHINAPFEEPLYQTLEAPTVSVKEYPTPHPQEIINHDEVDVFIKNWNSAKKKMVLVGVLAPNSLEANYVELLAKDPSVLVFTETTSNLHHENFFPGIDKILAPVEKDEEELKALQPDILLTFGGLVVSKKIKAFLRTYKPKKHFHVNEKKAYNTFFCLTSHFKLRINSFFDLVSNQLQNVESTYQQHWLEIQDNRRTAHEAYLKEIGYSDFLVFNQLYQQLPEHMQLQISNSSAIRYNQLFEMDVTWEIFCNRGTSGIDGSTSTAVGASQISQKPVTLVTGDLSFLYDSNGLWNNYIPKDFTIILVNNGGGGIFRILPGDKNTPEFDTFFETIHHKTGEQLAEMFGFEYSNCSDLDRFSKLLAVHYESISERTKPVILEVFTPRLQNDEILLNYFKFLKHKSLEITKSEHWSIR</sequence>
<evidence type="ECO:0000256" key="1">
    <source>
        <dbReference type="ARBA" id="ARBA00022679"/>
    </source>
</evidence>
<dbReference type="GO" id="GO:0070204">
    <property type="term" value="F:2-succinyl-5-enolpyruvyl-6-hydroxy-3-cyclohexene-1-carboxylic-acid synthase activity"/>
    <property type="evidence" value="ECO:0007669"/>
    <property type="project" value="UniProtKB-UniRule"/>
</dbReference>
<accession>A0A1I7GDQ8</accession>
<keyword evidence="10" id="KW-1185">Reference proteome</keyword>
<keyword evidence="6" id="KW-0474">Menaquinone biosynthesis</keyword>
<dbReference type="OrthoDB" id="9791859at2"/>
<dbReference type="Gene3D" id="3.40.50.1220">
    <property type="entry name" value="TPP-binding domain"/>
    <property type="match status" value="1"/>
</dbReference>
<dbReference type="InterPro" id="IPR032264">
    <property type="entry name" value="MenD_middle"/>
</dbReference>
<feature type="domain" description="Thiamine pyrophosphate enzyme N-terminal TPP-binding" evidence="7">
    <location>
        <begin position="8"/>
        <end position="114"/>
    </location>
</feature>
<dbReference type="GO" id="GO:0009234">
    <property type="term" value="P:menaquinone biosynthetic process"/>
    <property type="evidence" value="ECO:0007669"/>
    <property type="project" value="UniProtKB-UniRule"/>
</dbReference>
<dbReference type="InterPro" id="IPR012001">
    <property type="entry name" value="Thiamin_PyroP_enz_TPP-bd_dom"/>
</dbReference>
<comment type="cofactor">
    <cofactor evidence="6">
        <name>thiamine diphosphate</name>
        <dbReference type="ChEBI" id="CHEBI:58937"/>
    </cofactor>
    <text evidence="6">Binds 1 thiamine pyrophosphate per subunit.</text>
</comment>
<comment type="cofactor">
    <cofactor evidence="6">
        <name>Mg(2+)</name>
        <dbReference type="ChEBI" id="CHEBI:18420"/>
    </cofactor>
    <cofactor evidence="6">
        <name>Mn(2+)</name>
        <dbReference type="ChEBI" id="CHEBI:29035"/>
    </cofactor>
</comment>
<dbReference type="Gene3D" id="3.40.50.970">
    <property type="match status" value="2"/>
</dbReference>
<evidence type="ECO:0000259" key="7">
    <source>
        <dbReference type="Pfam" id="PF02776"/>
    </source>
</evidence>
<evidence type="ECO:0000256" key="2">
    <source>
        <dbReference type="ARBA" id="ARBA00022723"/>
    </source>
</evidence>
<dbReference type="Proteomes" id="UP000199138">
    <property type="component" value="Unassembled WGS sequence"/>
</dbReference>
<dbReference type="GO" id="GO:0000287">
    <property type="term" value="F:magnesium ion binding"/>
    <property type="evidence" value="ECO:0007669"/>
    <property type="project" value="UniProtKB-UniRule"/>
</dbReference>
<keyword evidence="1 6" id="KW-0808">Transferase</keyword>
<evidence type="ECO:0000259" key="8">
    <source>
        <dbReference type="Pfam" id="PF16582"/>
    </source>
</evidence>
<dbReference type="CDD" id="cd07037">
    <property type="entry name" value="TPP_PYR_MenD"/>
    <property type="match status" value="1"/>
</dbReference>
<dbReference type="SUPFAM" id="SSF52518">
    <property type="entry name" value="Thiamin diphosphate-binding fold (THDP-binding)"/>
    <property type="match status" value="2"/>
</dbReference>
<gene>
    <name evidence="6" type="primary">menD</name>
    <name evidence="9" type="ORF">SAMN05216480_104118</name>
</gene>
<comment type="function">
    <text evidence="6">Catalyzes the thiamine diphosphate-dependent decarboxylation of 2-oxoglutarate and the subsequent addition of the resulting succinic semialdehyde-thiamine pyrophosphate anion to isochorismate to yield 2-succinyl-5-enolpyruvyl-6-hydroxy-3-cyclohexene-1-carboxylate (SEPHCHC).</text>
</comment>
<dbReference type="GO" id="GO:0030145">
    <property type="term" value="F:manganese ion binding"/>
    <property type="evidence" value="ECO:0007669"/>
    <property type="project" value="UniProtKB-UniRule"/>
</dbReference>
<evidence type="ECO:0000256" key="3">
    <source>
        <dbReference type="ARBA" id="ARBA00022842"/>
    </source>
</evidence>
<dbReference type="PANTHER" id="PTHR42916">
    <property type="entry name" value="2-SUCCINYL-5-ENOLPYRUVYL-6-HYDROXY-3-CYCLOHEXENE-1-CARBOXYLATE SYNTHASE"/>
    <property type="match status" value="1"/>
</dbReference>
<comment type="subunit">
    <text evidence="6">Homodimer.</text>
</comment>
<dbReference type="Pfam" id="PF16582">
    <property type="entry name" value="TPP_enzyme_M_2"/>
    <property type="match status" value="1"/>
</dbReference>
<dbReference type="GO" id="GO:0030976">
    <property type="term" value="F:thiamine pyrophosphate binding"/>
    <property type="evidence" value="ECO:0007669"/>
    <property type="project" value="UniProtKB-UniRule"/>
</dbReference>